<evidence type="ECO:0000313" key="11">
    <source>
        <dbReference type="Proteomes" id="UP000036834"/>
    </source>
</evidence>
<reference evidence="11" key="1">
    <citation type="submission" date="2015-07" db="EMBL/GenBank/DDBJ databases">
        <title>Genome sequencing project for genomic taxonomy and phylogenomics of Bacillus-like bacteria.</title>
        <authorList>
            <person name="Liu B."/>
            <person name="Wang J."/>
            <person name="Zhu Y."/>
            <person name="Liu G."/>
            <person name="Chen Q."/>
            <person name="Chen Z."/>
            <person name="Lan J."/>
            <person name="Che J."/>
            <person name="Ge C."/>
            <person name="Shi H."/>
            <person name="Pan Z."/>
            <person name="Liu X."/>
        </authorList>
    </citation>
    <scope>NUCLEOTIDE SEQUENCE [LARGE SCALE GENOMIC DNA]</scope>
    <source>
        <strain evidence="11">DSM 9887</strain>
    </source>
</reference>
<dbReference type="EMBL" id="LGIQ01000009">
    <property type="protein sequence ID" value="KNB71488.1"/>
    <property type="molecule type" value="Genomic_DNA"/>
</dbReference>
<evidence type="ECO:0000313" key="10">
    <source>
        <dbReference type="EMBL" id="KNB71488.1"/>
    </source>
</evidence>
<dbReference type="EMBL" id="BJON01000003">
    <property type="protein sequence ID" value="GED67136.1"/>
    <property type="molecule type" value="Genomic_DNA"/>
</dbReference>
<dbReference type="PROSITE" id="PS00211">
    <property type="entry name" value="ABC_TRANSPORTER_1"/>
    <property type="match status" value="1"/>
</dbReference>
<dbReference type="GO" id="GO:0016887">
    <property type="term" value="F:ATP hydrolysis activity"/>
    <property type="evidence" value="ECO:0007669"/>
    <property type="project" value="InterPro"/>
</dbReference>
<evidence type="ECO:0000313" key="9">
    <source>
        <dbReference type="EMBL" id="GED67136.1"/>
    </source>
</evidence>
<dbReference type="InterPro" id="IPR008995">
    <property type="entry name" value="Mo/tungstate-bd_C_term_dom"/>
</dbReference>
<proteinExistence type="predicted"/>
<feature type="domain" description="ABC transporter" evidence="8">
    <location>
        <begin position="3"/>
        <end position="238"/>
    </location>
</feature>
<evidence type="ECO:0000256" key="2">
    <source>
        <dbReference type="ARBA" id="ARBA00022741"/>
    </source>
</evidence>
<sequence>MDLIVKQLTKSFGAMQALQPLDLHIRSGEFTTLLGPSGCGKTTLLRMIAGLETPDSGEIWLDDECVFSSEKGVFKPVHKRGLGMVFQDFALWPHLTVYENVAFGLKAAKQTSGMRERVMDAIEAVRLQGLEQRYPSQLSGGQQQRVAFARAIAVEPKLILFDEPLSALDALLRDEMRAELLHLVQSRGLTAIYVTHDQLEAMSMSDLILVMQAGKVLQKGAPETIYHRPTEPFVARFVGKSNWIEPDELMIRPERLRWTGRPGDLSWSTEVKRVSYLGDRYEITLEHADGTVWVAYHDQRLRAGDHVIVYASSNEIHSIQPIKEEVNV</sequence>
<dbReference type="Gene3D" id="3.40.50.300">
    <property type="entry name" value="P-loop containing nucleotide triphosphate hydrolases"/>
    <property type="match status" value="1"/>
</dbReference>
<protein>
    <recommendedName>
        <fullName evidence="7">Carnitine transport ATP-binding protein OpuCA</fullName>
        <ecNumber evidence="6">7.6.2.9</ecNumber>
    </recommendedName>
</protein>
<dbReference type="SMART" id="SM00382">
    <property type="entry name" value="AAA"/>
    <property type="match status" value="1"/>
</dbReference>
<dbReference type="InterPro" id="IPR027417">
    <property type="entry name" value="P-loop_NTPase"/>
</dbReference>
<dbReference type="SUPFAM" id="SSF50331">
    <property type="entry name" value="MOP-like"/>
    <property type="match status" value="1"/>
</dbReference>
<keyword evidence="2" id="KW-0547">Nucleotide-binding</keyword>
<dbReference type="Proteomes" id="UP000036834">
    <property type="component" value="Unassembled WGS sequence"/>
</dbReference>
<dbReference type="GO" id="GO:0015418">
    <property type="term" value="F:ABC-type quaternary ammonium compound transporting activity"/>
    <property type="evidence" value="ECO:0007669"/>
    <property type="project" value="UniProtKB-EC"/>
</dbReference>
<dbReference type="FunFam" id="3.40.50.300:FF:000425">
    <property type="entry name" value="Probable ABC transporter, ATP-binding subunit"/>
    <property type="match status" value="1"/>
</dbReference>
<dbReference type="PANTHER" id="PTHR42781">
    <property type="entry name" value="SPERMIDINE/PUTRESCINE IMPORT ATP-BINDING PROTEIN POTA"/>
    <property type="match status" value="1"/>
</dbReference>
<reference evidence="9 12" key="3">
    <citation type="submission" date="2019-06" db="EMBL/GenBank/DDBJ databases">
        <title>Whole genome shotgun sequence of Brevibacillus reuszeri NBRC 15719.</title>
        <authorList>
            <person name="Hosoyama A."/>
            <person name="Uohara A."/>
            <person name="Ohji S."/>
            <person name="Ichikawa N."/>
        </authorList>
    </citation>
    <scope>NUCLEOTIDE SEQUENCE [LARGE SCALE GENOMIC DNA]</scope>
    <source>
        <strain evidence="9 12">NBRC 15719</strain>
    </source>
</reference>
<dbReference type="InterPro" id="IPR003439">
    <property type="entry name" value="ABC_transporter-like_ATP-bd"/>
</dbReference>
<accession>A0A0K9YRY7</accession>
<dbReference type="GO" id="GO:0043190">
    <property type="term" value="C:ATP-binding cassette (ABC) transporter complex"/>
    <property type="evidence" value="ECO:0007669"/>
    <property type="project" value="InterPro"/>
</dbReference>
<dbReference type="GO" id="GO:0005524">
    <property type="term" value="F:ATP binding"/>
    <property type="evidence" value="ECO:0007669"/>
    <property type="project" value="UniProtKB-KW"/>
</dbReference>
<dbReference type="InterPro" id="IPR013611">
    <property type="entry name" value="Transp-assoc_OB_typ2"/>
</dbReference>
<evidence type="ECO:0000256" key="3">
    <source>
        <dbReference type="ARBA" id="ARBA00022840"/>
    </source>
</evidence>
<evidence type="ECO:0000256" key="5">
    <source>
        <dbReference type="ARBA" id="ARBA00063934"/>
    </source>
</evidence>
<dbReference type="InterPro" id="IPR017871">
    <property type="entry name" value="ABC_transporter-like_CS"/>
</dbReference>
<name>A0A0K9YRY7_9BACL</name>
<keyword evidence="3 10" id="KW-0067">ATP-binding</keyword>
<dbReference type="EC" id="7.6.2.9" evidence="6"/>
<keyword evidence="12" id="KW-1185">Reference proteome</keyword>
<dbReference type="Proteomes" id="UP000319578">
    <property type="component" value="Unassembled WGS sequence"/>
</dbReference>
<evidence type="ECO:0000256" key="4">
    <source>
        <dbReference type="ARBA" id="ARBA00052482"/>
    </source>
</evidence>
<dbReference type="STRING" id="54915.ADS79_22185"/>
<reference evidence="10" key="2">
    <citation type="submission" date="2015-07" db="EMBL/GenBank/DDBJ databases">
        <title>MeaNS - Measles Nucleotide Surveillance Program.</title>
        <authorList>
            <person name="Tran T."/>
            <person name="Druce J."/>
        </authorList>
    </citation>
    <scope>NUCLEOTIDE SEQUENCE</scope>
    <source>
        <strain evidence="10">DSM 9887</strain>
    </source>
</reference>
<comment type="catalytic activity">
    <reaction evidence="4">
        <text>a quaternary ammonium(out) + ATP + H2O = a quaternary ammonium(in) + ADP + phosphate + H(+)</text>
        <dbReference type="Rhea" id="RHEA:11036"/>
        <dbReference type="ChEBI" id="CHEBI:15377"/>
        <dbReference type="ChEBI" id="CHEBI:15378"/>
        <dbReference type="ChEBI" id="CHEBI:30616"/>
        <dbReference type="ChEBI" id="CHEBI:35267"/>
        <dbReference type="ChEBI" id="CHEBI:43474"/>
        <dbReference type="ChEBI" id="CHEBI:456216"/>
        <dbReference type="EC" id="7.6.2.9"/>
    </reaction>
</comment>
<dbReference type="InterPro" id="IPR003593">
    <property type="entry name" value="AAA+_ATPase"/>
</dbReference>
<dbReference type="Pfam" id="PF00005">
    <property type="entry name" value="ABC_tran"/>
    <property type="match status" value="1"/>
</dbReference>
<dbReference type="PATRIC" id="fig|54915.3.peg.3563"/>
<dbReference type="RefSeq" id="WP_049740525.1">
    <property type="nucleotide sequence ID" value="NZ_BJON01000003.1"/>
</dbReference>
<dbReference type="Pfam" id="PF08402">
    <property type="entry name" value="TOBE_2"/>
    <property type="match status" value="1"/>
</dbReference>
<keyword evidence="1" id="KW-0813">Transport</keyword>
<dbReference type="SUPFAM" id="SSF52540">
    <property type="entry name" value="P-loop containing nucleoside triphosphate hydrolases"/>
    <property type="match status" value="1"/>
</dbReference>
<evidence type="ECO:0000256" key="1">
    <source>
        <dbReference type="ARBA" id="ARBA00022448"/>
    </source>
</evidence>
<comment type="subunit">
    <text evidence="5">The complex is composed of two ATP-binding proteins (OpuCA), two transmembrane proteins (OpuCB and OpuCD) and a solute-binding protein (OpuCC).</text>
</comment>
<evidence type="ECO:0000313" key="12">
    <source>
        <dbReference type="Proteomes" id="UP000319578"/>
    </source>
</evidence>
<evidence type="ECO:0000256" key="6">
    <source>
        <dbReference type="ARBA" id="ARBA00066388"/>
    </source>
</evidence>
<dbReference type="PROSITE" id="PS50893">
    <property type="entry name" value="ABC_TRANSPORTER_2"/>
    <property type="match status" value="1"/>
</dbReference>
<comment type="caution">
    <text evidence="10">The sequence shown here is derived from an EMBL/GenBank/DDBJ whole genome shotgun (WGS) entry which is preliminary data.</text>
</comment>
<organism evidence="10 11">
    <name type="scientific">Brevibacillus reuszeri</name>
    <dbReference type="NCBI Taxonomy" id="54915"/>
    <lineage>
        <taxon>Bacteria</taxon>
        <taxon>Bacillati</taxon>
        <taxon>Bacillota</taxon>
        <taxon>Bacilli</taxon>
        <taxon>Bacillales</taxon>
        <taxon>Paenibacillaceae</taxon>
        <taxon>Brevibacillus</taxon>
    </lineage>
</organism>
<dbReference type="OrthoDB" id="9802264at2"/>
<gene>
    <name evidence="10" type="ORF">ADS79_22185</name>
    <name evidence="9" type="ORF">BRE01_08380</name>
</gene>
<evidence type="ECO:0000259" key="8">
    <source>
        <dbReference type="PROSITE" id="PS50893"/>
    </source>
</evidence>
<dbReference type="PANTHER" id="PTHR42781:SF4">
    <property type="entry name" value="SPERMIDINE_PUTRESCINE IMPORT ATP-BINDING PROTEIN POTA"/>
    <property type="match status" value="1"/>
</dbReference>
<evidence type="ECO:0000256" key="7">
    <source>
        <dbReference type="ARBA" id="ARBA00070305"/>
    </source>
</evidence>
<dbReference type="AlphaFoldDB" id="A0A0K9YRY7"/>
<dbReference type="InterPro" id="IPR050093">
    <property type="entry name" value="ABC_SmlMolc_Importer"/>
</dbReference>